<dbReference type="SUPFAM" id="SSF103481">
    <property type="entry name" value="Multidrug resistance efflux transporter EmrE"/>
    <property type="match status" value="1"/>
</dbReference>
<evidence type="ECO:0000256" key="7">
    <source>
        <dbReference type="SAM" id="Phobius"/>
    </source>
</evidence>
<dbReference type="GO" id="GO:0022857">
    <property type="term" value="F:transmembrane transporter activity"/>
    <property type="evidence" value="ECO:0007669"/>
    <property type="project" value="InterPro"/>
</dbReference>
<comment type="similarity">
    <text evidence="6">Belongs to the drug/metabolite transporter (DMT) superfamily. Small multidrug resistance (SMR) (TC 2.A.7.1) family.</text>
</comment>
<evidence type="ECO:0000256" key="4">
    <source>
        <dbReference type="ARBA" id="ARBA00022989"/>
    </source>
</evidence>
<keyword evidence="4 7" id="KW-1133">Transmembrane helix</keyword>
<dbReference type="AlphaFoldDB" id="A0AB74UF50"/>
<keyword evidence="5 7" id="KW-0472">Membrane</keyword>
<dbReference type="PANTHER" id="PTHR30561">
    <property type="entry name" value="SMR FAMILY PROTON-DEPENDENT DRUG EFFLUX TRANSPORTER SUGE"/>
    <property type="match status" value="1"/>
</dbReference>
<dbReference type="GO" id="GO:0005886">
    <property type="term" value="C:plasma membrane"/>
    <property type="evidence" value="ECO:0007669"/>
    <property type="project" value="UniProtKB-SubCell"/>
</dbReference>
<evidence type="ECO:0000256" key="2">
    <source>
        <dbReference type="ARBA" id="ARBA00022475"/>
    </source>
</evidence>
<accession>A0AB74UF50</accession>
<sequence length="115" mass="12277">MSRTHRTPLFRLRARWGLLPLAGVAEVGWASGLKHADSALAWGLTVGLAVVSLWLASRAVRYLPASTVYTVFVGMGAAGTVIADWLLFGVAFQWPVLGFLVLLMVGVIGLQQVSA</sequence>
<evidence type="ECO:0000256" key="6">
    <source>
        <dbReference type="RuleBase" id="RU003942"/>
    </source>
</evidence>
<dbReference type="RefSeq" id="WP_353980656.1">
    <property type="nucleotide sequence ID" value="NZ_CP159578.1"/>
</dbReference>
<dbReference type="Pfam" id="PF00893">
    <property type="entry name" value="Multi_Drug_Res"/>
    <property type="match status" value="1"/>
</dbReference>
<evidence type="ECO:0000256" key="5">
    <source>
        <dbReference type="ARBA" id="ARBA00023136"/>
    </source>
</evidence>
<evidence type="ECO:0000256" key="1">
    <source>
        <dbReference type="ARBA" id="ARBA00004651"/>
    </source>
</evidence>
<evidence type="ECO:0000313" key="8">
    <source>
        <dbReference type="EMBL" id="XCJ79742.1"/>
    </source>
</evidence>
<reference evidence="8" key="1">
    <citation type="submission" date="2024-06" db="EMBL/GenBank/DDBJ databases">
        <title>Complete genome of Salinicola endophyticus HNIBRBA4755.</title>
        <authorList>
            <person name="Shin S.Y."/>
            <person name="Kang H."/>
            <person name="Song J."/>
        </authorList>
    </citation>
    <scope>NUCLEOTIDE SEQUENCE</scope>
    <source>
        <strain evidence="8">HNIBRBA4755</strain>
    </source>
</reference>
<feature type="transmembrane region" description="Helical" evidence="7">
    <location>
        <begin position="40"/>
        <end position="56"/>
    </location>
</feature>
<dbReference type="EMBL" id="CP159578">
    <property type="protein sequence ID" value="XCJ79742.1"/>
    <property type="molecule type" value="Genomic_DNA"/>
</dbReference>
<dbReference type="InterPro" id="IPR045324">
    <property type="entry name" value="Small_multidrug_res"/>
</dbReference>
<name>A0AB74UF50_9GAMM</name>
<evidence type="ECO:0000256" key="3">
    <source>
        <dbReference type="ARBA" id="ARBA00022692"/>
    </source>
</evidence>
<protein>
    <submittedName>
        <fullName evidence="8">SMR family transporter</fullName>
    </submittedName>
</protein>
<feature type="transmembrane region" description="Helical" evidence="7">
    <location>
        <begin position="68"/>
        <end position="88"/>
    </location>
</feature>
<dbReference type="InterPro" id="IPR037185">
    <property type="entry name" value="EmrE-like"/>
</dbReference>
<organism evidence="8">
    <name type="scientific">Salinicola endophyticus</name>
    <dbReference type="NCBI Taxonomy" id="1949083"/>
    <lineage>
        <taxon>Bacteria</taxon>
        <taxon>Pseudomonadati</taxon>
        <taxon>Pseudomonadota</taxon>
        <taxon>Gammaproteobacteria</taxon>
        <taxon>Oceanospirillales</taxon>
        <taxon>Halomonadaceae</taxon>
        <taxon>Salinicola</taxon>
    </lineage>
</organism>
<dbReference type="PANTHER" id="PTHR30561:SF7">
    <property type="entry name" value="GUANIDINIUM EFFLUX SYSTEM SUBUNIT GDNC-RELATED"/>
    <property type="match status" value="1"/>
</dbReference>
<keyword evidence="3 6" id="KW-0812">Transmembrane</keyword>
<dbReference type="Gene3D" id="1.10.3730.20">
    <property type="match status" value="1"/>
</dbReference>
<keyword evidence="2" id="KW-1003">Cell membrane</keyword>
<proteinExistence type="inferred from homology"/>
<dbReference type="InterPro" id="IPR000390">
    <property type="entry name" value="Small_drug/metabolite_transptr"/>
</dbReference>
<feature type="transmembrane region" description="Helical" evidence="7">
    <location>
        <begin position="94"/>
        <end position="113"/>
    </location>
</feature>
<gene>
    <name evidence="8" type="ORF">ABV408_00770</name>
</gene>
<comment type="subcellular location">
    <subcellularLocation>
        <location evidence="1 6">Cell membrane</location>
        <topology evidence="1 6">Multi-pass membrane protein</topology>
    </subcellularLocation>
</comment>